<evidence type="ECO:0000259" key="1">
    <source>
        <dbReference type="PROSITE" id="PS51746"/>
    </source>
</evidence>
<feature type="domain" description="PPM-type phosphatase" evidence="1">
    <location>
        <begin position="23"/>
        <end position="256"/>
    </location>
</feature>
<dbReference type="EMBL" id="BOOH01000011">
    <property type="protein sequence ID" value="GIH74682.1"/>
    <property type="molecule type" value="Genomic_DNA"/>
</dbReference>
<reference evidence="2 3" key="1">
    <citation type="submission" date="2021-01" db="EMBL/GenBank/DDBJ databases">
        <title>Whole genome shotgun sequence of Planobispora longispora NBRC 13918.</title>
        <authorList>
            <person name="Komaki H."/>
            <person name="Tamura T."/>
        </authorList>
    </citation>
    <scope>NUCLEOTIDE SEQUENCE [LARGE SCALE GENOMIC DNA]</scope>
    <source>
        <strain evidence="2 3">NBRC 13918</strain>
    </source>
</reference>
<dbReference type="Pfam" id="PF13672">
    <property type="entry name" value="PP2C_2"/>
    <property type="match status" value="1"/>
</dbReference>
<dbReference type="AlphaFoldDB" id="A0A8J3RIX7"/>
<dbReference type="CDD" id="cd00143">
    <property type="entry name" value="PP2Cc"/>
    <property type="match status" value="1"/>
</dbReference>
<dbReference type="Proteomes" id="UP000616724">
    <property type="component" value="Unassembled WGS sequence"/>
</dbReference>
<dbReference type="InterPro" id="IPR015655">
    <property type="entry name" value="PP2C"/>
</dbReference>
<name>A0A8J3RIX7_9ACTN</name>
<dbReference type="PROSITE" id="PS51746">
    <property type="entry name" value="PPM_2"/>
    <property type="match status" value="1"/>
</dbReference>
<dbReference type="SUPFAM" id="SSF81606">
    <property type="entry name" value="PP2C-like"/>
    <property type="match status" value="1"/>
</dbReference>
<proteinExistence type="predicted"/>
<organism evidence="2 3">
    <name type="scientific">Planobispora longispora</name>
    <dbReference type="NCBI Taxonomy" id="28887"/>
    <lineage>
        <taxon>Bacteria</taxon>
        <taxon>Bacillati</taxon>
        <taxon>Actinomycetota</taxon>
        <taxon>Actinomycetes</taxon>
        <taxon>Streptosporangiales</taxon>
        <taxon>Streptosporangiaceae</taxon>
        <taxon>Planobispora</taxon>
    </lineage>
</organism>
<dbReference type="SMART" id="SM00331">
    <property type="entry name" value="PP2C_SIG"/>
    <property type="match status" value="1"/>
</dbReference>
<dbReference type="InterPro" id="IPR001932">
    <property type="entry name" value="PPM-type_phosphatase-like_dom"/>
</dbReference>
<dbReference type="PANTHER" id="PTHR47992">
    <property type="entry name" value="PROTEIN PHOSPHATASE"/>
    <property type="match status" value="1"/>
</dbReference>
<dbReference type="SMART" id="SM00332">
    <property type="entry name" value="PP2Cc"/>
    <property type="match status" value="1"/>
</dbReference>
<sequence length="278" mass="29597">MLVKCFNQCFTAFMAQNEGLALRYAARSDVGVRREANEDSGYASARLLAVADGMGGHAGGEIASSLAVAAVAALDDSLPNTGVDLKAALKGLAKDINQALRDTAEREPALRGMGTTLTAMLWDGDMFALAHVGDSRAYMLRDGALYQITHDHTLVQSLVDDGRITPEQAAEHPRRSMVLRVLEGTGDGELDLTLREAQPGDRYLICSDGLTAVVGPETLFNTLTEIDEPDEVARWLIDLANRGGGPDNITCIVADFGAHDAGAERFVVGAATERKLTP</sequence>
<dbReference type="Gene3D" id="3.60.40.10">
    <property type="entry name" value="PPM-type phosphatase domain"/>
    <property type="match status" value="1"/>
</dbReference>
<protein>
    <recommendedName>
        <fullName evidence="1">PPM-type phosphatase domain-containing protein</fullName>
    </recommendedName>
</protein>
<evidence type="ECO:0000313" key="3">
    <source>
        <dbReference type="Proteomes" id="UP000616724"/>
    </source>
</evidence>
<accession>A0A8J3RIX7</accession>
<comment type="caution">
    <text evidence="2">The sequence shown here is derived from an EMBL/GenBank/DDBJ whole genome shotgun (WGS) entry which is preliminary data.</text>
</comment>
<keyword evidence="3" id="KW-1185">Reference proteome</keyword>
<dbReference type="InterPro" id="IPR036457">
    <property type="entry name" value="PPM-type-like_dom_sf"/>
</dbReference>
<gene>
    <name evidence="2" type="ORF">Plo01_11110</name>
</gene>
<dbReference type="GO" id="GO:0004722">
    <property type="term" value="F:protein serine/threonine phosphatase activity"/>
    <property type="evidence" value="ECO:0007669"/>
    <property type="project" value="InterPro"/>
</dbReference>
<evidence type="ECO:0000313" key="2">
    <source>
        <dbReference type="EMBL" id="GIH74682.1"/>
    </source>
</evidence>